<name>A0ABN2A0M1_9ACTN</name>
<evidence type="ECO:0000256" key="4">
    <source>
        <dbReference type="ARBA" id="ARBA00022801"/>
    </source>
</evidence>
<dbReference type="InterPro" id="IPR051749">
    <property type="entry name" value="PINc/VapC_TA_RNase"/>
</dbReference>
<dbReference type="HAMAP" id="MF_00265">
    <property type="entry name" value="VapC_Nob1"/>
    <property type="match status" value="1"/>
</dbReference>
<keyword evidence="4 6" id="KW-0378">Hydrolase</keyword>
<dbReference type="PANTHER" id="PTHR42740:SF1">
    <property type="entry name" value="RIBONUCLEASE VAPC3"/>
    <property type="match status" value="1"/>
</dbReference>
<keyword evidence="9" id="KW-1185">Reference proteome</keyword>
<evidence type="ECO:0000313" key="9">
    <source>
        <dbReference type="Proteomes" id="UP001500842"/>
    </source>
</evidence>
<dbReference type="Gene3D" id="3.40.50.1010">
    <property type="entry name" value="5'-nuclease"/>
    <property type="match status" value="1"/>
</dbReference>
<keyword evidence="2 6" id="KW-0540">Nuclease</keyword>
<evidence type="ECO:0000256" key="6">
    <source>
        <dbReference type="HAMAP-Rule" id="MF_00265"/>
    </source>
</evidence>
<dbReference type="CDD" id="cd18756">
    <property type="entry name" value="PIN_MtVapC15-VapC11-like"/>
    <property type="match status" value="1"/>
</dbReference>
<organism evidence="8 9">
    <name type="scientific">Nocardioides humi</name>
    <dbReference type="NCBI Taxonomy" id="449461"/>
    <lineage>
        <taxon>Bacteria</taxon>
        <taxon>Bacillati</taxon>
        <taxon>Actinomycetota</taxon>
        <taxon>Actinomycetes</taxon>
        <taxon>Propionibacteriales</taxon>
        <taxon>Nocardioidaceae</taxon>
        <taxon>Nocardioides</taxon>
    </lineage>
</organism>
<feature type="binding site" evidence="6">
    <location>
        <position position="5"/>
    </location>
    <ligand>
        <name>Mg(2+)</name>
        <dbReference type="ChEBI" id="CHEBI:18420"/>
    </ligand>
</feature>
<evidence type="ECO:0000256" key="2">
    <source>
        <dbReference type="ARBA" id="ARBA00022722"/>
    </source>
</evidence>
<reference evidence="8 9" key="1">
    <citation type="journal article" date="2019" name="Int. J. Syst. Evol. Microbiol.">
        <title>The Global Catalogue of Microorganisms (GCM) 10K type strain sequencing project: providing services to taxonomists for standard genome sequencing and annotation.</title>
        <authorList>
            <consortium name="The Broad Institute Genomics Platform"/>
            <consortium name="The Broad Institute Genome Sequencing Center for Infectious Disease"/>
            <person name="Wu L."/>
            <person name="Ma J."/>
        </authorList>
    </citation>
    <scope>NUCLEOTIDE SEQUENCE [LARGE SCALE GENOMIC DNA]</scope>
    <source>
        <strain evidence="8 9">JCM 14942</strain>
    </source>
</reference>
<dbReference type="Proteomes" id="UP001500842">
    <property type="component" value="Unassembled WGS sequence"/>
</dbReference>
<feature type="binding site" evidence="6">
    <location>
        <position position="96"/>
    </location>
    <ligand>
        <name>Mg(2+)</name>
        <dbReference type="ChEBI" id="CHEBI:18420"/>
    </ligand>
</feature>
<sequence length="132" mass="14741">MTLVDTSVWIDFLRRPGHPGNEPLRELLRHEEAVTTPPIEMELLLGPTDELSLRRVEKAIVGVGTLPVQPDVDFHDAAAIYRAVRRSGRTVRNSVDCLIAAIAIRHEVPLLHRDADFEAIAGVTELQHRSLL</sequence>
<evidence type="ECO:0000313" key="8">
    <source>
        <dbReference type="EMBL" id="GAA1508053.1"/>
    </source>
</evidence>
<dbReference type="InterPro" id="IPR002716">
    <property type="entry name" value="PIN_dom"/>
</dbReference>
<keyword evidence="5 6" id="KW-0460">Magnesium</keyword>
<dbReference type="EMBL" id="BAAAOR010000007">
    <property type="protein sequence ID" value="GAA1508053.1"/>
    <property type="molecule type" value="Genomic_DNA"/>
</dbReference>
<dbReference type="EC" id="3.1.-.-" evidence="6"/>
<dbReference type="PANTHER" id="PTHR42740">
    <property type="entry name" value="RIBONUCLEASE VAPC3"/>
    <property type="match status" value="1"/>
</dbReference>
<evidence type="ECO:0000256" key="1">
    <source>
        <dbReference type="ARBA" id="ARBA00022649"/>
    </source>
</evidence>
<evidence type="ECO:0000256" key="3">
    <source>
        <dbReference type="ARBA" id="ARBA00022723"/>
    </source>
</evidence>
<dbReference type="SUPFAM" id="SSF88723">
    <property type="entry name" value="PIN domain-like"/>
    <property type="match status" value="1"/>
</dbReference>
<comment type="cofactor">
    <cofactor evidence="6">
        <name>Mg(2+)</name>
        <dbReference type="ChEBI" id="CHEBI:18420"/>
    </cofactor>
</comment>
<gene>
    <name evidence="8" type="primary">vapc11</name>
    <name evidence="6" type="synonym">vapC</name>
    <name evidence="8" type="ORF">GCM10009788_10230</name>
</gene>
<accession>A0ABN2A0M1</accession>
<comment type="function">
    <text evidence="6">Toxic component of a toxin-antitoxin (TA) system. An RNase.</text>
</comment>
<dbReference type="Pfam" id="PF01850">
    <property type="entry name" value="PIN"/>
    <property type="match status" value="1"/>
</dbReference>
<evidence type="ECO:0000256" key="5">
    <source>
        <dbReference type="ARBA" id="ARBA00022842"/>
    </source>
</evidence>
<keyword evidence="1 6" id="KW-1277">Toxin-antitoxin system</keyword>
<protein>
    <recommendedName>
        <fullName evidence="6">Ribonuclease VapC</fullName>
        <shortName evidence="6">RNase VapC</shortName>
        <ecNumber evidence="6">3.1.-.-</ecNumber>
    </recommendedName>
    <alternativeName>
        <fullName evidence="6">Toxin VapC</fullName>
    </alternativeName>
</protein>
<comment type="similarity">
    <text evidence="6">Belongs to the PINc/VapC protein family.</text>
</comment>
<comment type="caution">
    <text evidence="8">The sequence shown here is derived from an EMBL/GenBank/DDBJ whole genome shotgun (WGS) entry which is preliminary data.</text>
</comment>
<evidence type="ECO:0000259" key="7">
    <source>
        <dbReference type="Pfam" id="PF01850"/>
    </source>
</evidence>
<keyword evidence="3 6" id="KW-0479">Metal-binding</keyword>
<proteinExistence type="inferred from homology"/>
<feature type="domain" description="PIN" evidence="7">
    <location>
        <begin position="3"/>
        <end position="122"/>
    </location>
</feature>
<dbReference type="InterPro" id="IPR029060">
    <property type="entry name" value="PIN-like_dom_sf"/>
</dbReference>
<dbReference type="InterPro" id="IPR022907">
    <property type="entry name" value="VapC_family"/>
</dbReference>
<keyword evidence="6" id="KW-0800">Toxin</keyword>